<name>A0A2N1NZF6_9GLOM</name>
<reference evidence="2 3" key="2">
    <citation type="submission" date="2017-10" db="EMBL/GenBank/DDBJ databases">
        <title>Extensive intraspecific genome diversity in a model arbuscular mycorrhizal fungus.</title>
        <authorList>
            <person name="Chen E.C.H."/>
            <person name="Morin E."/>
            <person name="Baudet D."/>
            <person name="Noel J."/>
            <person name="Ndikumana S."/>
            <person name="Charron P."/>
            <person name="St-Onge C."/>
            <person name="Giorgi J."/>
            <person name="Grigoriev I.V."/>
            <person name="Roux C."/>
            <person name="Martin F.M."/>
            <person name="Corradi N."/>
        </authorList>
    </citation>
    <scope>NUCLEOTIDE SEQUENCE [LARGE SCALE GENOMIC DNA]</scope>
    <source>
        <strain evidence="2 3">C2</strain>
    </source>
</reference>
<dbReference type="InterPro" id="IPR011009">
    <property type="entry name" value="Kinase-like_dom_sf"/>
</dbReference>
<proteinExistence type="predicted"/>
<evidence type="ECO:0000313" key="3">
    <source>
        <dbReference type="Proteomes" id="UP000233469"/>
    </source>
</evidence>
<evidence type="ECO:0000313" key="2">
    <source>
        <dbReference type="EMBL" id="PKK79242.1"/>
    </source>
</evidence>
<sequence>MKIVNGMRPKIIPGTPLEYKKLMEQCWNADSTKRPDVYTLWKEVKKLLSKFQNYQDESQKQIISNQHQQLSNYYLVNSVDSINKNYTSKTYQFENFPEPKNATEEEQEVFHSKPYSFNIPNNIEDNINNSSNGKNINTKSNSIYKAFGKLEINSDYNNQNDYGKETSVQQTKKHLLNINDDNDIYDNSNSHLEKQDNLKTSNGKVSKKIKTS</sequence>
<protein>
    <recommendedName>
        <fullName evidence="4">Serine-threonine/tyrosine-protein kinase catalytic domain-containing protein</fullName>
    </recommendedName>
</protein>
<evidence type="ECO:0008006" key="4">
    <source>
        <dbReference type="Google" id="ProtNLM"/>
    </source>
</evidence>
<dbReference type="SUPFAM" id="SSF56112">
    <property type="entry name" value="Protein kinase-like (PK-like)"/>
    <property type="match status" value="1"/>
</dbReference>
<evidence type="ECO:0000256" key="1">
    <source>
        <dbReference type="SAM" id="MobiDB-lite"/>
    </source>
</evidence>
<organism evidence="2 3">
    <name type="scientific">Rhizophagus irregularis</name>
    <dbReference type="NCBI Taxonomy" id="588596"/>
    <lineage>
        <taxon>Eukaryota</taxon>
        <taxon>Fungi</taxon>
        <taxon>Fungi incertae sedis</taxon>
        <taxon>Mucoromycota</taxon>
        <taxon>Glomeromycotina</taxon>
        <taxon>Glomeromycetes</taxon>
        <taxon>Glomerales</taxon>
        <taxon>Glomeraceae</taxon>
        <taxon>Rhizophagus</taxon>
    </lineage>
</organism>
<dbReference type="EMBL" id="LLXL01000052">
    <property type="protein sequence ID" value="PKK79242.1"/>
    <property type="molecule type" value="Genomic_DNA"/>
</dbReference>
<dbReference type="VEuPathDB" id="FungiDB:RhiirA1_543765"/>
<accession>A0A2N1NZF6</accession>
<dbReference type="VEuPathDB" id="FungiDB:FUN_001205"/>
<dbReference type="AlphaFoldDB" id="A0A2N1NZF6"/>
<dbReference type="Proteomes" id="UP000233469">
    <property type="component" value="Unassembled WGS sequence"/>
</dbReference>
<reference evidence="2 3" key="1">
    <citation type="submission" date="2016-04" db="EMBL/GenBank/DDBJ databases">
        <title>Genome analyses suggest a sexual origin of heterokaryosis in a supposedly ancient asexual fungus.</title>
        <authorList>
            <person name="Ropars J."/>
            <person name="Sedzielewska K."/>
            <person name="Noel J."/>
            <person name="Charron P."/>
            <person name="Farinelli L."/>
            <person name="Marton T."/>
            <person name="Kruger M."/>
            <person name="Pelin A."/>
            <person name="Brachmann A."/>
            <person name="Corradi N."/>
        </authorList>
    </citation>
    <scope>NUCLEOTIDE SEQUENCE [LARGE SCALE GENOMIC DNA]</scope>
    <source>
        <strain evidence="2 3">C2</strain>
    </source>
</reference>
<gene>
    <name evidence="2" type="ORF">RhiirC2_860723</name>
</gene>
<dbReference type="Gene3D" id="1.10.510.10">
    <property type="entry name" value="Transferase(Phosphotransferase) domain 1"/>
    <property type="match status" value="1"/>
</dbReference>
<comment type="caution">
    <text evidence="2">The sequence shown here is derived from an EMBL/GenBank/DDBJ whole genome shotgun (WGS) entry which is preliminary data.</text>
</comment>
<dbReference type="VEuPathDB" id="FungiDB:RhiirFUN_023474"/>
<feature type="region of interest" description="Disordered" evidence="1">
    <location>
        <begin position="186"/>
        <end position="212"/>
    </location>
</feature>